<keyword evidence="4" id="KW-1185">Reference proteome</keyword>
<feature type="compositionally biased region" description="Pro residues" evidence="1">
    <location>
        <begin position="107"/>
        <end position="120"/>
    </location>
</feature>
<dbReference type="PANTHER" id="PTHR34706:SF2">
    <property type="entry name" value="RFEF"/>
    <property type="match status" value="1"/>
</dbReference>
<dbReference type="PROSITE" id="PS50234">
    <property type="entry name" value="VWFA"/>
    <property type="match status" value="1"/>
</dbReference>
<evidence type="ECO:0000256" key="1">
    <source>
        <dbReference type="SAM" id="MobiDB-lite"/>
    </source>
</evidence>
<proteinExistence type="predicted"/>
<feature type="domain" description="VWFA" evidence="2">
    <location>
        <begin position="303"/>
        <end position="500"/>
    </location>
</feature>
<feature type="compositionally biased region" description="Pro residues" evidence="1">
    <location>
        <begin position="45"/>
        <end position="54"/>
    </location>
</feature>
<accession>A0AAF0Y0Y6</accession>
<protein>
    <recommendedName>
        <fullName evidence="2">VWFA domain-containing protein</fullName>
    </recommendedName>
</protein>
<dbReference type="Proteomes" id="UP000827549">
    <property type="component" value="Chromosome 1"/>
</dbReference>
<dbReference type="InterPro" id="IPR036465">
    <property type="entry name" value="vWFA_dom_sf"/>
</dbReference>
<feature type="region of interest" description="Disordered" evidence="1">
    <location>
        <begin position="1"/>
        <end position="234"/>
    </location>
</feature>
<evidence type="ECO:0000313" key="4">
    <source>
        <dbReference type="Proteomes" id="UP000827549"/>
    </source>
</evidence>
<dbReference type="AlphaFoldDB" id="A0AAF0Y0Y6"/>
<dbReference type="SUPFAM" id="SSF53300">
    <property type="entry name" value="vWA-like"/>
    <property type="match status" value="1"/>
</dbReference>
<feature type="compositionally biased region" description="Low complexity" evidence="1">
    <location>
        <begin position="125"/>
        <end position="234"/>
    </location>
</feature>
<feature type="compositionally biased region" description="Low complexity" evidence="1">
    <location>
        <begin position="25"/>
        <end position="44"/>
    </location>
</feature>
<evidence type="ECO:0000259" key="2">
    <source>
        <dbReference type="PROSITE" id="PS50234"/>
    </source>
</evidence>
<evidence type="ECO:0000313" key="3">
    <source>
        <dbReference type="EMBL" id="WOO77842.1"/>
    </source>
</evidence>
<dbReference type="Gene3D" id="3.40.50.410">
    <property type="entry name" value="von Willebrand factor, type A domain"/>
    <property type="match status" value="1"/>
</dbReference>
<dbReference type="PANTHER" id="PTHR34706">
    <property type="entry name" value="SLR1338 PROTEIN"/>
    <property type="match status" value="1"/>
</dbReference>
<reference evidence="3" key="1">
    <citation type="submission" date="2023-10" db="EMBL/GenBank/DDBJ databases">
        <authorList>
            <person name="Noh H."/>
        </authorList>
    </citation>
    <scope>NUCLEOTIDE SEQUENCE</scope>
    <source>
        <strain evidence="3">DUCC4014</strain>
    </source>
</reference>
<dbReference type="GeneID" id="87804655"/>
<dbReference type="EMBL" id="CP086714">
    <property type="protein sequence ID" value="WOO77842.1"/>
    <property type="molecule type" value="Genomic_DNA"/>
</dbReference>
<gene>
    <name evidence="3" type="ORF">LOC62_01G001399</name>
</gene>
<organism evidence="3 4">
    <name type="scientific">Vanrija pseudolonga</name>
    <dbReference type="NCBI Taxonomy" id="143232"/>
    <lineage>
        <taxon>Eukaryota</taxon>
        <taxon>Fungi</taxon>
        <taxon>Dikarya</taxon>
        <taxon>Basidiomycota</taxon>
        <taxon>Agaricomycotina</taxon>
        <taxon>Tremellomycetes</taxon>
        <taxon>Trichosporonales</taxon>
        <taxon>Trichosporonaceae</taxon>
        <taxon>Vanrija</taxon>
    </lineage>
</organism>
<feature type="compositionally biased region" description="Low complexity" evidence="1">
    <location>
        <begin position="70"/>
        <end position="106"/>
    </location>
</feature>
<name>A0AAF0Y0Y6_9TREE</name>
<sequence>MGLASKLAAAQAAGGAPGAPPAGAPPAGQYGAPAPGAPPAGQYGAPPPGGPPGQQPGQYGAPPPGGPPGQYGQPPQQQYGQQQQPGQYGAPPAQQYGQQQPGQYGQPPVPGGRPGPPGAPGAPGAPGQQQPGQYGAPPGQQQYGQQPGQYGAPPGQQQPGQYGAPPGQQQYGQQPGQYGAPPQQQYGQQPGQYGAPPQQQYGQQPGQYGAPPQQQYGQQPGQYGARPPAAGAAPVGAPLNPQVVLPLLQQCVQDQNIQAFYPPGSLEPIAQRVAQSGVLDKIANEWRMPKELAMDLVKMSLFDFILYVDDSGSMAFEEGGERIDDLKLILSKVAFATSLFDADGISVRFMNSNIQGDHITTEAQATQLVSQVKFSGLTPLGTSLWNKVIQPMVLAPARANRLEKPVVVIAITDGTPAGENRDEVFNVIQRTDRELSATRYGRDAISYQFAQVGNDTKAQAFLETLDNHPVVGNLVDCTSNFETEQAEMMRKGGVDLTPELWLVKLLMGPIDSSYDSKDE</sequence>
<dbReference type="InterPro" id="IPR002035">
    <property type="entry name" value="VWF_A"/>
</dbReference>
<dbReference type="RefSeq" id="XP_062623874.1">
    <property type="nucleotide sequence ID" value="XM_062767890.1"/>
</dbReference>